<evidence type="ECO:0000313" key="3">
    <source>
        <dbReference type="EMBL" id="KAF2793945.1"/>
    </source>
</evidence>
<keyword evidence="4" id="KW-1185">Reference proteome</keyword>
<keyword evidence="2" id="KW-1133">Transmembrane helix</keyword>
<sequence>MPGDDPRGDQPSIHMPKLVPRVESQTYNDSRLERPGADQRELINNSAQENETITLDTSHGVQDPQDVADPSTVNAAANSVESVNTKEESDTNEESAPLPLGSANSKPPSSLSFSSHGSGSDVTERRVNPKDTLTRNKRPCQKEDEFASAAAQNVAKRLSYKPIAQLVDNTHLFRLCESVPYILGPKLYLDALVRAVDYPILPDGTLDDYGFTEQDRLGPADMALITILILLRLPEAHRKGAPDYVLLGTQTQGNSLVVWKDVGPFEPQVMGLTVGEFAALYIEWGLYPNPALCANNRPDVQTPWSEIVEMFHYRHIDVRPIDSDLYFKLTRTPVGDMLYQELEKAQQAAESSELPETRNQCERTKHMSRGAIAHHRNSFSYVQPMSRDRTQLYSVRFSHEYPQGKLHDPKDDANHIDEHFANYATTTRRKPKLEQGIAVLKAKKREWSRTRCGKWTKTTVILMFVCAVLATLLLLLYFKIVATDRNKF</sequence>
<dbReference type="OrthoDB" id="3800555at2759"/>
<organism evidence="3 4">
    <name type="scientific">Melanomma pulvis-pyrius CBS 109.77</name>
    <dbReference type="NCBI Taxonomy" id="1314802"/>
    <lineage>
        <taxon>Eukaryota</taxon>
        <taxon>Fungi</taxon>
        <taxon>Dikarya</taxon>
        <taxon>Ascomycota</taxon>
        <taxon>Pezizomycotina</taxon>
        <taxon>Dothideomycetes</taxon>
        <taxon>Pleosporomycetidae</taxon>
        <taxon>Pleosporales</taxon>
        <taxon>Melanommataceae</taxon>
        <taxon>Melanomma</taxon>
    </lineage>
</organism>
<feature type="compositionally biased region" description="Polar residues" evidence="1">
    <location>
        <begin position="71"/>
        <end position="83"/>
    </location>
</feature>
<feature type="compositionally biased region" description="Polar residues" evidence="1">
    <location>
        <begin position="42"/>
        <end position="60"/>
    </location>
</feature>
<feature type="compositionally biased region" description="Low complexity" evidence="1">
    <location>
        <begin position="101"/>
        <end position="120"/>
    </location>
</feature>
<dbReference type="Proteomes" id="UP000799757">
    <property type="component" value="Unassembled WGS sequence"/>
</dbReference>
<evidence type="ECO:0000256" key="1">
    <source>
        <dbReference type="SAM" id="MobiDB-lite"/>
    </source>
</evidence>
<accession>A0A6A6XDF4</accession>
<dbReference type="EMBL" id="MU001909">
    <property type="protein sequence ID" value="KAF2793945.1"/>
    <property type="molecule type" value="Genomic_DNA"/>
</dbReference>
<keyword evidence="2" id="KW-0812">Transmembrane</keyword>
<evidence type="ECO:0000256" key="2">
    <source>
        <dbReference type="SAM" id="Phobius"/>
    </source>
</evidence>
<feature type="compositionally biased region" description="Basic and acidic residues" evidence="1">
    <location>
        <begin position="30"/>
        <end position="41"/>
    </location>
</feature>
<keyword evidence="2" id="KW-0472">Membrane</keyword>
<gene>
    <name evidence="3" type="ORF">K505DRAFT_33932</name>
</gene>
<reference evidence="3" key="1">
    <citation type="journal article" date="2020" name="Stud. Mycol.">
        <title>101 Dothideomycetes genomes: a test case for predicting lifestyles and emergence of pathogens.</title>
        <authorList>
            <person name="Haridas S."/>
            <person name="Albert R."/>
            <person name="Binder M."/>
            <person name="Bloem J."/>
            <person name="Labutti K."/>
            <person name="Salamov A."/>
            <person name="Andreopoulos B."/>
            <person name="Baker S."/>
            <person name="Barry K."/>
            <person name="Bills G."/>
            <person name="Bluhm B."/>
            <person name="Cannon C."/>
            <person name="Castanera R."/>
            <person name="Culley D."/>
            <person name="Daum C."/>
            <person name="Ezra D."/>
            <person name="Gonzalez J."/>
            <person name="Henrissat B."/>
            <person name="Kuo A."/>
            <person name="Liang C."/>
            <person name="Lipzen A."/>
            <person name="Lutzoni F."/>
            <person name="Magnuson J."/>
            <person name="Mondo S."/>
            <person name="Nolan M."/>
            <person name="Ohm R."/>
            <person name="Pangilinan J."/>
            <person name="Park H.-J."/>
            <person name="Ramirez L."/>
            <person name="Alfaro M."/>
            <person name="Sun H."/>
            <person name="Tritt A."/>
            <person name="Yoshinaga Y."/>
            <person name="Zwiers L.-H."/>
            <person name="Turgeon B."/>
            <person name="Goodwin S."/>
            <person name="Spatafora J."/>
            <person name="Crous P."/>
            <person name="Grigoriev I."/>
        </authorList>
    </citation>
    <scope>NUCLEOTIDE SEQUENCE</scope>
    <source>
        <strain evidence="3">CBS 109.77</strain>
    </source>
</reference>
<proteinExistence type="predicted"/>
<feature type="transmembrane region" description="Helical" evidence="2">
    <location>
        <begin position="460"/>
        <end position="478"/>
    </location>
</feature>
<name>A0A6A6XDF4_9PLEO</name>
<dbReference type="AlphaFoldDB" id="A0A6A6XDF4"/>
<feature type="region of interest" description="Disordered" evidence="1">
    <location>
        <begin position="1"/>
        <end position="144"/>
    </location>
</feature>
<evidence type="ECO:0000313" key="4">
    <source>
        <dbReference type="Proteomes" id="UP000799757"/>
    </source>
</evidence>
<protein>
    <submittedName>
        <fullName evidence="3">Uncharacterized protein</fullName>
    </submittedName>
</protein>
<feature type="compositionally biased region" description="Basic and acidic residues" evidence="1">
    <location>
        <begin position="122"/>
        <end position="144"/>
    </location>
</feature>